<dbReference type="Proteomes" id="UP000662814">
    <property type="component" value="Chromosome"/>
</dbReference>
<gene>
    <name evidence="9" type="ORF">HCR76_14925</name>
</gene>
<keyword evidence="6 7" id="KW-0472">Membrane</keyword>
<sequence length="320" mass="33420">MSAPASELAAGSKGVLSSLSGGSAPSPVKRVVAALRSTPSVVISAIWIVFIVLLALCAPLLEQITGVGPYSYDESAIDPALGGLPIGPWGGAGAEHWFGVEPGSGRDVFMRIAYGAQVSLTIAVSATIVTTILGVVFGMLAGFFGGILDQLISRLMDFLMAFPALIFMIALLSALPAGNRPLLLVIVLSVFAWPYTARVVRGQTMSLRNGEFVESARASGASPGRIAFKEILPNLRGTIIVLSTLSVPQYIGTEAALSFLGVGVTPPTPSWGQMIASSVSWYAVDPTYFMIPGLFLFFTVLAFTVVGDHLQKQLDAGDAA</sequence>
<dbReference type="Gene3D" id="1.10.3720.10">
    <property type="entry name" value="MetI-like"/>
    <property type="match status" value="1"/>
</dbReference>
<feature type="transmembrane region" description="Helical" evidence="7">
    <location>
        <begin position="155"/>
        <end position="175"/>
    </location>
</feature>
<evidence type="ECO:0000313" key="10">
    <source>
        <dbReference type="Proteomes" id="UP000662814"/>
    </source>
</evidence>
<reference evidence="9 10" key="1">
    <citation type="submission" date="2020-12" db="EMBL/GenBank/DDBJ databases">
        <title>Microbacterium sp. HY060.</title>
        <authorList>
            <person name="Zhou J."/>
        </authorList>
    </citation>
    <scope>NUCLEOTIDE SEQUENCE [LARGE SCALE GENOMIC DNA]</scope>
    <source>
        <strain evidence="9 10">HY60</strain>
    </source>
</reference>
<dbReference type="InterPro" id="IPR035906">
    <property type="entry name" value="MetI-like_sf"/>
</dbReference>
<evidence type="ECO:0000256" key="2">
    <source>
        <dbReference type="ARBA" id="ARBA00022448"/>
    </source>
</evidence>
<evidence type="ECO:0000256" key="1">
    <source>
        <dbReference type="ARBA" id="ARBA00004651"/>
    </source>
</evidence>
<evidence type="ECO:0000256" key="7">
    <source>
        <dbReference type="RuleBase" id="RU363032"/>
    </source>
</evidence>
<protein>
    <submittedName>
        <fullName evidence="9">ABC transporter permease</fullName>
    </submittedName>
</protein>
<dbReference type="InterPro" id="IPR000515">
    <property type="entry name" value="MetI-like"/>
</dbReference>
<evidence type="ECO:0000256" key="4">
    <source>
        <dbReference type="ARBA" id="ARBA00022692"/>
    </source>
</evidence>
<evidence type="ECO:0000256" key="3">
    <source>
        <dbReference type="ARBA" id="ARBA00022475"/>
    </source>
</evidence>
<feature type="transmembrane region" description="Helical" evidence="7">
    <location>
        <begin position="120"/>
        <end position="148"/>
    </location>
</feature>
<feature type="transmembrane region" description="Helical" evidence="7">
    <location>
        <begin position="287"/>
        <end position="306"/>
    </location>
</feature>
<keyword evidence="2 7" id="KW-0813">Transport</keyword>
<dbReference type="CDD" id="cd06261">
    <property type="entry name" value="TM_PBP2"/>
    <property type="match status" value="1"/>
</dbReference>
<dbReference type="PANTHER" id="PTHR43386:SF1">
    <property type="entry name" value="D,D-DIPEPTIDE TRANSPORT SYSTEM PERMEASE PROTEIN DDPC-RELATED"/>
    <property type="match status" value="1"/>
</dbReference>
<keyword evidence="4 7" id="KW-0812">Transmembrane</keyword>
<keyword evidence="3" id="KW-1003">Cell membrane</keyword>
<dbReference type="RefSeq" id="WP_166987559.1">
    <property type="nucleotide sequence ID" value="NZ_CP061169.1"/>
</dbReference>
<feature type="transmembrane region" description="Helical" evidence="7">
    <location>
        <begin position="181"/>
        <end position="200"/>
    </location>
</feature>
<keyword evidence="5 7" id="KW-1133">Transmembrane helix</keyword>
<evidence type="ECO:0000256" key="5">
    <source>
        <dbReference type="ARBA" id="ARBA00022989"/>
    </source>
</evidence>
<evidence type="ECO:0000259" key="8">
    <source>
        <dbReference type="PROSITE" id="PS50928"/>
    </source>
</evidence>
<keyword evidence="10" id="KW-1185">Reference proteome</keyword>
<name>A0ABX6YHI3_9MICO</name>
<proteinExistence type="inferred from homology"/>
<dbReference type="InterPro" id="IPR050366">
    <property type="entry name" value="BP-dependent_transpt_permease"/>
</dbReference>
<dbReference type="EMBL" id="CP061169">
    <property type="protein sequence ID" value="QPZ38065.1"/>
    <property type="molecule type" value="Genomic_DNA"/>
</dbReference>
<comment type="subcellular location">
    <subcellularLocation>
        <location evidence="1 7">Cell membrane</location>
        <topology evidence="1 7">Multi-pass membrane protein</topology>
    </subcellularLocation>
</comment>
<accession>A0ABX6YHI3</accession>
<dbReference type="PANTHER" id="PTHR43386">
    <property type="entry name" value="OLIGOPEPTIDE TRANSPORT SYSTEM PERMEASE PROTEIN APPC"/>
    <property type="match status" value="1"/>
</dbReference>
<organism evidence="9 10">
    <name type="scientific">Paramicrobacterium chengjingii</name>
    <dbReference type="NCBI Taxonomy" id="2769067"/>
    <lineage>
        <taxon>Bacteria</taxon>
        <taxon>Bacillati</taxon>
        <taxon>Actinomycetota</taxon>
        <taxon>Actinomycetes</taxon>
        <taxon>Micrococcales</taxon>
        <taxon>Microbacteriaceae</taxon>
        <taxon>Paramicrobacterium</taxon>
    </lineage>
</organism>
<comment type="similarity">
    <text evidence="7">Belongs to the binding-protein-dependent transport system permease family.</text>
</comment>
<evidence type="ECO:0000313" key="9">
    <source>
        <dbReference type="EMBL" id="QPZ38065.1"/>
    </source>
</evidence>
<feature type="transmembrane region" description="Helical" evidence="7">
    <location>
        <begin position="40"/>
        <end position="61"/>
    </location>
</feature>
<dbReference type="PROSITE" id="PS50928">
    <property type="entry name" value="ABC_TM1"/>
    <property type="match status" value="1"/>
</dbReference>
<dbReference type="Pfam" id="PF00528">
    <property type="entry name" value="BPD_transp_1"/>
    <property type="match status" value="1"/>
</dbReference>
<feature type="domain" description="ABC transmembrane type-1" evidence="8">
    <location>
        <begin position="116"/>
        <end position="307"/>
    </location>
</feature>
<evidence type="ECO:0000256" key="6">
    <source>
        <dbReference type="ARBA" id="ARBA00023136"/>
    </source>
</evidence>
<dbReference type="SUPFAM" id="SSF161098">
    <property type="entry name" value="MetI-like"/>
    <property type="match status" value="1"/>
</dbReference>